<comment type="caution">
    <text evidence="2">The sequence shown here is derived from an EMBL/GenBank/DDBJ whole genome shotgun (WGS) entry which is preliminary data.</text>
</comment>
<protein>
    <submittedName>
        <fullName evidence="2">Uncharacterized protein</fullName>
    </submittedName>
</protein>
<evidence type="ECO:0000313" key="3">
    <source>
        <dbReference type="Proteomes" id="UP001642360"/>
    </source>
</evidence>
<keyword evidence="3" id="KW-1185">Reference proteome</keyword>
<feature type="compositionally biased region" description="Polar residues" evidence="1">
    <location>
        <begin position="1"/>
        <end position="15"/>
    </location>
</feature>
<name>A0ABC8R614_9AQUA</name>
<accession>A0ABC8R614</accession>
<gene>
    <name evidence="2" type="ORF">ILEXP_LOCUS7843</name>
</gene>
<feature type="region of interest" description="Disordered" evidence="1">
    <location>
        <begin position="1"/>
        <end position="93"/>
    </location>
</feature>
<evidence type="ECO:0000256" key="1">
    <source>
        <dbReference type="SAM" id="MobiDB-lite"/>
    </source>
</evidence>
<evidence type="ECO:0000313" key="2">
    <source>
        <dbReference type="EMBL" id="CAK9140399.1"/>
    </source>
</evidence>
<proteinExistence type="predicted"/>
<organism evidence="2 3">
    <name type="scientific">Ilex paraguariensis</name>
    <name type="common">yerba mate</name>
    <dbReference type="NCBI Taxonomy" id="185542"/>
    <lineage>
        <taxon>Eukaryota</taxon>
        <taxon>Viridiplantae</taxon>
        <taxon>Streptophyta</taxon>
        <taxon>Embryophyta</taxon>
        <taxon>Tracheophyta</taxon>
        <taxon>Spermatophyta</taxon>
        <taxon>Magnoliopsida</taxon>
        <taxon>eudicotyledons</taxon>
        <taxon>Gunneridae</taxon>
        <taxon>Pentapetalae</taxon>
        <taxon>asterids</taxon>
        <taxon>campanulids</taxon>
        <taxon>Aquifoliales</taxon>
        <taxon>Aquifoliaceae</taxon>
        <taxon>Ilex</taxon>
    </lineage>
</organism>
<dbReference type="AlphaFoldDB" id="A0ABC8R614"/>
<feature type="compositionally biased region" description="Basic residues" evidence="1">
    <location>
        <begin position="74"/>
        <end position="83"/>
    </location>
</feature>
<sequence length="93" mass="10143">MTSLAEKNSGTSPQKKVTKMRASPFNKKSGSMLGRIGKEAEERIALESEKQQGSSASNSDSAEEMNEAVAPRARPQRVNRGKARYVLSDSESR</sequence>
<feature type="compositionally biased region" description="Basic and acidic residues" evidence="1">
    <location>
        <begin position="36"/>
        <end position="50"/>
    </location>
</feature>
<reference evidence="2 3" key="1">
    <citation type="submission" date="2024-02" db="EMBL/GenBank/DDBJ databases">
        <authorList>
            <person name="Vignale AGUSTIN F."/>
            <person name="Sosa J E."/>
            <person name="Modenutti C."/>
        </authorList>
    </citation>
    <scope>NUCLEOTIDE SEQUENCE [LARGE SCALE GENOMIC DNA]</scope>
</reference>
<feature type="compositionally biased region" description="Polar residues" evidence="1">
    <location>
        <begin position="51"/>
        <end position="60"/>
    </location>
</feature>
<dbReference type="Proteomes" id="UP001642360">
    <property type="component" value="Unassembled WGS sequence"/>
</dbReference>
<dbReference type="EMBL" id="CAUOFW020001036">
    <property type="protein sequence ID" value="CAK9140399.1"/>
    <property type="molecule type" value="Genomic_DNA"/>
</dbReference>